<sequence>MPLPLIPLNLADIVINTFLYGIFFILDTVSIALIWNSPVRRRQSWRRVLRKPMFLGAIGLFVTITAHWITNVMRLFHAFERGTVPLEYYSDMSQDIYAVKTGLVMASIVSGDIMMIYRLWVVWNCRYLVIILPSLSVIGLAATGSGITWDLAHYKKGMDIFSGRAQVWVISEAVFTVLTNVYTTALIAWRIWQTNRRSLPHKPGPSPGSLHLTAAIIILVESAVLNTSFLITFIVTYIIHHRIEGLIVDCLPPIAGISFGLINIRCHLSRVRTASDQVLSATPGSPEIPRFGNVVEGEGGGMGSDDVDVLAYPMQPLAIHIVADTRSPEESTESQIDRPKVTGVPPTHLGCV</sequence>
<gene>
    <name evidence="3" type="ORF">V5O48_007838</name>
</gene>
<keyword evidence="2" id="KW-0812">Transmembrane</keyword>
<keyword evidence="2" id="KW-1133">Transmembrane helix</keyword>
<organism evidence="3 4">
    <name type="scientific">Marasmius crinis-equi</name>
    <dbReference type="NCBI Taxonomy" id="585013"/>
    <lineage>
        <taxon>Eukaryota</taxon>
        <taxon>Fungi</taxon>
        <taxon>Dikarya</taxon>
        <taxon>Basidiomycota</taxon>
        <taxon>Agaricomycotina</taxon>
        <taxon>Agaricomycetes</taxon>
        <taxon>Agaricomycetidae</taxon>
        <taxon>Agaricales</taxon>
        <taxon>Marasmiineae</taxon>
        <taxon>Marasmiaceae</taxon>
        <taxon>Marasmius</taxon>
    </lineage>
</organism>
<feature type="transmembrane region" description="Helical" evidence="2">
    <location>
        <begin position="96"/>
        <end position="120"/>
    </location>
</feature>
<keyword evidence="2" id="KW-0472">Membrane</keyword>
<evidence type="ECO:0000313" key="4">
    <source>
        <dbReference type="Proteomes" id="UP001465976"/>
    </source>
</evidence>
<dbReference type="EMBL" id="JBAHYK010000430">
    <property type="protein sequence ID" value="KAL0574105.1"/>
    <property type="molecule type" value="Genomic_DNA"/>
</dbReference>
<feature type="transmembrane region" description="Helical" evidence="2">
    <location>
        <begin position="167"/>
        <end position="189"/>
    </location>
</feature>
<feature type="transmembrane region" description="Helical" evidence="2">
    <location>
        <begin position="54"/>
        <end position="76"/>
    </location>
</feature>
<name>A0ABR3FFG9_9AGAR</name>
<feature type="region of interest" description="Disordered" evidence="1">
    <location>
        <begin position="328"/>
        <end position="352"/>
    </location>
</feature>
<evidence type="ECO:0000256" key="2">
    <source>
        <dbReference type="SAM" id="Phobius"/>
    </source>
</evidence>
<reference evidence="3 4" key="1">
    <citation type="submission" date="2024-02" db="EMBL/GenBank/DDBJ databases">
        <title>A draft genome for the cacao thread blight pathogen Marasmius crinis-equi.</title>
        <authorList>
            <person name="Cohen S.P."/>
            <person name="Baruah I.K."/>
            <person name="Amoako-Attah I."/>
            <person name="Bukari Y."/>
            <person name="Meinhardt L.W."/>
            <person name="Bailey B.A."/>
        </authorList>
    </citation>
    <scope>NUCLEOTIDE SEQUENCE [LARGE SCALE GENOMIC DNA]</scope>
    <source>
        <strain evidence="3 4">GH-76</strain>
    </source>
</reference>
<feature type="transmembrane region" description="Helical" evidence="2">
    <location>
        <begin position="245"/>
        <end position="264"/>
    </location>
</feature>
<protein>
    <submittedName>
        <fullName evidence="3">Uncharacterized protein</fullName>
    </submittedName>
</protein>
<feature type="transmembrane region" description="Helical" evidence="2">
    <location>
        <begin position="210"/>
        <end position="239"/>
    </location>
</feature>
<proteinExistence type="predicted"/>
<evidence type="ECO:0000313" key="3">
    <source>
        <dbReference type="EMBL" id="KAL0574105.1"/>
    </source>
</evidence>
<feature type="transmembrane region" description="Helical" evidence="2">
    <location>
        <begin position="13"/>
        <end position="34"/>
    </location>
</feature>
<comment type="caution">
    <text evidence="3">The sequence shown here is derived from an EMBL/GenBank/DDBJ whole genome shotgun (WGS) entry which is preliminary data.</text>
</comment>
<feature type="transmembrane region" description="Helical" evidence="2">
    <location>
        <begin position="127"/>
        <end position="147"/>
    </location>
</feature>
<accession>A0ABR3FFG9</accession>
<keyword evidence="4" id="KW-1185">Reference proteome</keyword>
<evidence type="ECO:0000256" key="1">
    <source>
        <dbReference type="SAM" id="MobiDB-lite"/>
    </source>
</evidence>
<dbReference type="Proteomes" id="UP001465976">
    <property type="component" value="Unassembled WGS sequence"/>
</dbReference>